<evidence type="ECO:0008006" key="3">
    <source>
        <dbReference type="Google" id="ProtNLM"/>
    </source>
</evidence>
<gene>
    <name evidence="1" type="ORF">VP06_10045</name>
</gene>
<dbReference type="Gene3D" id="3.10.180.10">
    <property type="entry name" value="2,3-Dihydroxybiphenyl 1,2-Dioxygenase, domain 1"/>
    <property type="match status" value="1"/>
</dbReference>
<dbReference type="AlphaFoldDB" id="A0A0J6SM72"/>
<dbReference type="Pfam" id="PF13669">
    <property type="entry name" value="Glyoxalase_4"/>
    <property type="match status" value="1"/>
</dbReference>
<reference evidence="1 2" key="1">
    <citation type="submission" date="2015-03" db="EMBL/GenBank/DDBJ databases">
        <title>Genome sequencing of Methylobacterium aquaticum DSM16371 type strain.</title>
        <authorList>
            <person name="Chaudhry V."/>
            <person name="Patil P.B."/>
        </authorList>
    </citation>
    <scope>NUCLEOTIDE SEQUENCE [LARGE SCALE GENOMIC DNA]</scope>
    <source>
        <strain evidence="1 2">DSM 16371</strain>
    </source>
</reference>
<name>A0A0J6SM72_9HYPH</name>
<dbReference type="PATRIC" id="fig|270351.6.peg.6889"/>
<accession>A0A0J6SM72</accession>
<organism evidence="1 2">
    <name type="scientific">Methylobacterium aquaticum</name>
    <dbReference type="NCBI Taxonomy" id="270351"/>
    <lineage>
        <taxon>Bacteria</taxon>
        <taxon>Pseudomonadati</taxon>
        <taxon>Pseudomonadota</taxon>
        <taxon>Alphaproteobacteria</taxon>
        <taxon>Hyphomicrobiales</taxon>
        <taxon>Methylobacteriaceae</taxon>
        <taxon>Methylobacterium</taxon>
    </lineage>
</organism>
<sequence>MKYHPFGQAVGGISQIAYVVADIERSMKDFSDRLGMGPWFVSGPFVPPEGLYRGKPTDMRVTLAIAFAGHVMIELIQQHDDKPSVYREMIETRGYGFHHWGICSEDFDRDVERYVGADYPVAFSDRSPRGVRIAYVDATRDLPGMIEIIESSDRLQSIDMDYFAASQNWDGTDPVRRWP</sequence>
<proteinExistence type="predicted"/>
<dbReference type="Proteomes" id="UP000035929">
    <property type="component" value="Unassembled WGS sequence"/>
</dbReference>
<dbReference type="SUPFAM" id="SSF54593">
    <property type="entry name" value="Glyoxalase/Bleomycin resistance protein/Dihydroxybiphenyl dioxygenase"/>
    <property type="match status" value="1"/>
</dbReference>
<comment type="caution">
    <text evidence="1">The sequence shown here is derived from an EMBL/GenBank/DDBJ whole genome shotgun (WGS) entry which is preliminary data.</text>
</comment>
<dbReference type="RefSeq" id="WP_048463627.1">
    <property type="nucleotide sequence ID" value="NZ_LABX01000071.1"/>
</dbReference>
<evidence type="ECO:0000313" key="2">
    <source>
        <dbReference type="Proteomes" id="UP000035929"/>
    </source>
</evidence>
<protein>
    <recommendedName>
        <fullName evidence="3">Glyoxalase</fullName>
    </recommendedName>
</protein>
<dbReference type="OrthoDB" id="9792173at2"/>
<dbReference type="EMBL" id="LABX01000071">
    <property type="protein sequence ID" value="KMO36315.1"/>
    <property type="molecule type" value="Genomic_DNA"/>
</dbReference>
<dbReference type="InterPro" id="IPR029068">
    <property type="entry name" value="Glyas_Bleomycin-R_OHBP_Dase"/>
</dbReference>
<evidence type="ECO:0000313" key="1">
    <source>
        <dbReference type="EMBL" id="KMO36315.1"/>
    </source>
</evidence>